<dbReference type="Proteomes" id="UP000887013">
    <property type="component" value="Unassembled WGS sequence"/>
</dbReference>
<dbReference type="AlphaFoldDB" id="A0A8X6PBB6"/>
<organism evidence="1 2">
    <name type="scientific">Nephila pilipes</name>
    <name type="common">Giant wood spider</name>
    <name type="synonym">Nephila maculata</name>
    <dbReference type="NCBI Taxonomy" id="299642"/>
    <lineage>
        <taxon>Eukaryota</taxon>
        <taxon>Metazoa</taxon>
        <taxon>Ecdysozoa</taxon>
        <taxon>Arthropoda</taxon>
        <taxon>Chelicerata</taxon>
        <taxon>Arachnida</taxon>
        <taxon>Araneae</taxon>
        <taxon>Araneomorphae</taxon>
        <taxon>Entelegynae</taxon>
        <taxon>Araneoidea</taxon>
        <taxon>Nephilidae</taxon>
        <taxon>Nephila</taxon>
    </lineage>
</organism>
<dbReference type="EMBL" id="BMAW01018391">
    <property type="protein sequence ID" value="GFT58209.1"/>
    <property type="molecule type" value="Genomic_DNA"/>
</dbReference>
<gene>
    <name evidence="1" type="ORF">NPIL_113881</name>
</gene>
<comment type="caution">
    <text evidence="1">The sequence shown here is derived from an EMBL/GenBank/DDBJ whole genome shotgun (WGS) entry which is preliminary data.</text>
</comment>
<sequence length="73" mass="8165">MDVPDARLFVVLRLPHCWISNCGSGWRRLRRASPEQCFVHSTRTSLDGANAPPRLPTRAEPIAVHPLKGLHIS</sequence>
<reference evidence="1" key="1">
    <citation type="submission" date="2020-08" db="EMBL/GenBank/DDBJ databases">
        <title>Multicomponent nature underlies the extraordinary mechanical properties of spider dragline silk.</title>
        <authorList>
            <person name="Kono N."/>
            <person name="Nakamura H."/>
            <person name="Mori M."/>
            <person name="Yoshida Y."/>
            <person name="Ohtoshi R."/>
            <person name="Malay A.D."/>
            <person name="Moran D.A.P."/>
            <person name="Tomita M."/>
            <person name="Numata K."/>
            <person name="Arakawa K."/>
        </authorList>
    </citation>
    <scope>NUCLEOTIDE SEQUENCE</scope>
</reference>
<feature type="non-terminal residue" evidence="1">
    <location>
        <position position="73"/>
    </location>
</feature>
<name>A0A8X6PBB6_NEPPI</name>
<accession>A0A8X6PBB6</accession>
<proteinExistence type="predicted"/>
<protein>
    <submittedName>
        <fullName evidence="1">Uncharacterized protein</fullName>
    </submittedName>
</protein>
<evidence type="ECO:0000313" key="2">
    <source>
        <dbReference type="Proteomes" id="UP000887013"/>
    </source>
</evidence>
<keyword evidence="2" id="KW-1185">Reference proteome</keyword>
<evidence type="ECO:0000313" key="1">
    <source>
        <dbReference type="EMBL" id="GFT58209.1"/>
    </source>
</evidence>